<dbReference type="AlphaFoldDB" id="A0A6H0Y1P6"/>
<keyword evidence="2" id="KW-1185">Reference proteome</keyword>
<accession>A0A6H0Y1P6</accession>
<gene>
    <name evidence="1" type="ORF">AMS68_006306</name>
</gene>
<organism evidence="1 2">
    <name type="scientific">Peltaster fructicola</name>
    <dbReference type="NCBI Taxonomy" id="286661"/>
    <lineage>
        <taxon>Eukaryota</taxon>
        <taxon>Fungi</taxon>
        <taxon>Dikarya</taxon>
        <taxon>Ascomycota</taxon>
        <taxon>Pezizomycotina</taxon>
        <taxon>Dothideomycetes</taxon>
        <taxon>Dothideomycetes incertae sedis</taxon>
        <taxon>Peltaster</taxon>
    </lineage>
</organism>
<evidence type="ECO:0000313" key="2">
    <source>
        <dbReference type="Proteomes" id="UP000503462"/>
    </source>
</evidence>
<protein>
    <submittedName>
        <fullName evidence="1">Uncharacterized protein</fullName>
    </submittedName>
</protein>
<dbReference type="EMBL" id="CP051142">
    <property type="protein sequence ID" value="QIX00789.1"/>
    <property type="molecule type" value="Genomic_DNA"/>
</dbReference>
<proteinExistence type="predicted"/>
<sequence>MYILGSTSTEQSCISATFDNSIDIGKAFCLYAGVKLIYRLAHVLCASRAALHNTTNYSKQTLIGILDTRPSMLSSKESEAIRYRRCICVPGGCISYSS</sequence>
<reference evidence="1 2" key="1">
    <citation type="journal article" date="2016" name="Sci. Rep.">
        <title>Peltaster fructicola genome reveals evolution from an invasive phytopathogen to an ectophytic parasite.</title>
        <authorList>
            <person name="Xu C."/>
            <person name="Chen H."/>
            <person name="Gleason M.L."/>
            <person name="Xu J.R."/>
            <person name="Liu H."/>
            <person name="Zhang R."/>
            <person name="Sun G."/>
        </authorList>
    </citation>
    <scope>NUCLEOTIDE SEQUENCE [LARGE SCALE GENOMIC DNA]</scope>
    <source>
        <strain evidence="1 2">LNHT1506</strain>
    </source>
</reference>
<name>A0A6H0Y1P6_9PEZI</name>
<dbReference type="Proteomes" id="UP000503462">
    <property type="component" value="Chromosome 4"/>
</dbReference>
<evidence type="ECO:0000313" key="1">
    <source>
        <dbReference type="EMBL" id="QIX00789.1"/>
    </source>
</evidence>